<organism evidence="7 8">
    <name type="scientific">Shimia sagamensis</name>
    <dbReference type="NCBI Taxonomy" id="1566352"/>
    <lineage>
        <taxon>Bacteria</taxon>
        <taxon>Pseudomonadati</taxon>
        <taxon>Pseudomonadota</taxon>
        <taxon>Alphaproteobacteria</taxon>
        <taxon>Rhodobacterales</taxon>
        <taxon>Roseobacteraceae</taxon>
    </lineage>
</organism>
<evidence type="ECO:0000256" key="1">
    <source>
        <dbReference type="ARBA" id="ARBA00004141"/>
    </source>
</evidence>
<feature type="transmembrane region" description="Helical" evidence="6">
    <location>
        <begin position="12"/>
        <end position="30"/>
    </location>
</feature>
<keyword evidence="8" id="KW-1185">Reference proteome</keyword>
<evidence type="ECO:0000256" key="5">
    <source>
        <dbReference type="ARBA" id="ARBA00023136"/>
    </source>
</evidence>
<evidence type="ECO:0000256" key="3">
    <source>
        <dbReference type="ARBA" id="ARBA00022692"/>
    </source>
</evidence>
<feature type="transmembrane region" description="Helical" evidence="6">
    <location>
        <begin position="144"/>
        <end position="166"/>
    </location>
</feature>
<comment type="caution">
    <text evidence="7">The sequence shown here is derived from an EMBL/GenBank/DDBJ whole genome shotgun (WGS) entry which is preliminary data.</text>
</comment>
<gene>
    <name evidence="7" type="ORF">SAMN06265373_10279</name>
</gene>
<keyword evidence="5 6" id="KW-0472">Membrane</keyword>
<feature type="transmembrane region" description="Helical" evidence="6">
    <location>
        <begin position="70"/>
        <end position="91"/>
    </location>
</feature>
<feature type="transmembrane region" description="Helical" evidence="6">
    <location>
        <begin position="307"/>
        <end position="333"/>
    </location>
</feature>
<feature type="transmembrane region" description="Helical" evidence="6">
    <location>
        <begin position="267"/>
        <end position="287"/>
    </location>
</feature>
<dbReference type="PANTHER" id="PTHR21716:SF64">
    <property type="entry name" value="AI-2 TRANSPORT PROTEIN TQSA"/>
    <property type="match status" value="1"/>
</dbReference>
<sequence>MNRSDEKLVGRGMTLVTQVVLCLFFGVAGLKFGASVLVPLSLAVLLFVLISAIIDRFKGATLFGMRTPDWIAHVLAFGSVVIGVAIILSILTSQAGAVSEAFPRYEARFAHIVSQFASLIGDEAFSAAKAGVAEMNLSNLASGALSSASGFLSALFLVILYVAFLMGERAPMRQKLALAIPDAHTHEKVLAIADSMSNSLQRYVSIKTFVSILTAVGCYIFMKPVGLDFAETWAVLAFMLNFIPTIGSILGVVLPTIVALVQFDSTLPILVVVLGCGSVQFTIGNVLEPKMTGRSLNLSPFLVILSLTFWTAVWGIPGALMSVPLTVCIMIVLSHIPATRPLAVLMSGDGYIDGDPSKGQEVYEETSKLKGNDDVFLQGKAD</sequence>
<dbReference type="Pfam" id="PF01594">
    <property type="entry name" value="AI-2E_transport"/>
    <property type="match status" value="1"/>
</dbReference>
<evidence type="ECO:0000256" key="6">
    <source>
        <dbReference type="SAM" id="Phobius"/>
    </source>
</evidence>
<reference evidence="7 8" key="1">
    <citation type="submission" date="2017-05" db="EMBL/GenBank/DDBJ databases">
        <authorList>
            <person name="Varghese N."/>
            <person name="Submissions S."/>
        </authorList>
    </citation>
    <scope>NUCLEOTIDE SEQUENCE [LARGE SCALE GENOMIC DNA]</scope>
    <source>
        <strain evidence="7 8">DSM 29734</strain>
    </source>
</reference>
<dbReference type="EMBL" id="FXTY01000002">
    <property type="protein sequence ID" value="SMP10128.1"/>
    <property type="molecule type" value="Genomic_DNA"/>
</dbReference>
<protein>
    <submittedName>
        <fullName evidence="7">Predicted PurR-regulated permease PerM</fullName>
    </submittedName>
</protein>
<proteinExistence type="inferred from homology"/>
<evidence type="ECO:0000313" key="7">
    <source>
        <dbReference type="EMBL" id="SMP10128.1"/>
    </source>
</evidence>
<comment type="subcellular location">
    <subcellularLocation>
        <location evidence="1">Membrane</location>
        <topology evidence="1">Multi-pass membrane protein</topology>
    </subcellularLocation>
</comment>
<name>A0ABY1NI50_9RHOB</name>
<feature type="transmembrane region" description="Helical" evidence="6">
    <location>
        <begin position="36"/>
        <end position="54"/>
    </location>
</feature>
<keyword evidence="3 6" id="KW-0812">Transmembrane</keyword>
<dbReference type="PANTHER" id="PTHR21716">
    <property type="entry name" value="TRANSMEMBRANE PROTEIN"/>
    <property type="match status" value="1"/>
</dbReference>
<comment type="similarity">
    <text evidence="2">Belongs to the autoinducer-2 exporter (AI-2E) (TC 2.A.86) family.</text>
</comment>
<dbReference type="RefSeq" id="WP_283424844.1">
    <property type="nucleotide sequence ID" value="NZ_FXTY01000002.1"/>
</dbReference>
<keyword evidence="4 6" id="KW-1133">Transmembrane helix</keyword>
<feature type="transmembrane region" description="Helical" evidence="6">
    <location>
        <begin position="204"/>
        <end position="222"/>
    </location>
</feature>
<evidence type="ECO:0000256" key="4">
    <source>
        <dbReference type="ARBA" id="ARBA00022989"/>
    </source>
</evidence>
<accession>A0ABY1NI50</accession>
<dbReference type="InterPro" id="IPR002549">
    <property type="entry name" value="AI-2E-like"/>
</dbReference>
<evidence type="ECO:0000256" key="2">
    <source>
        <dbReference type="ARBA" id="ARBA00009773"/>
    </source>
</evidence>
<feature type="transmembrane region" description="Helical" evidence="6">
    <location>
        <begin position="234"/>
        <end position="260"/>
    </location>
</feature>
<evidence type="ECO:0000313" key="8">
    <source>
        <dbReference type="Proteomes" id="UP001157961"/>
    </source>
</evidence>
<dbReference type="Proteomes" id="UP001157961">
    <property type="component" value="Unassembled WGS sequence"/>
</dbReference>